<dbReference type="Proteomes" id="UP000242447">
    <property type="component" value="Chromosome"/>
</dbReference>
<dbReference type="OrthoDB" id="9802264at2"/>
<dbReference type="AlphaFoldDB" id="A0A1W6P2I3"/>
<dbReference type="Pfam" id="PF00005">
    <property type="entry name" value="ABC_tran"/>
    <property type="match status" value="1"/>
</dbReference>
<reference evidence="6 7" key="1">
    <citation type="submission" date="2017-02" db="EMBL/GenBank/DDBJ databases">
        <title>Ketogulonicigenium robustum SPU B003 Genome sequencing and assembly.</title>
        <authorList>
            <person name="Li Y."/>
            <person name="Liu L."/>
            <person name="Wang C."/>
            <person name="Zhang M."/>
            <person name="Zhang T."/>
            <person name="Zhang Y."/>
        </authorList>
    </citation>
    <scope>NUCLEOTIDE SEQUENCE [LARGE SCALE GENOMIC DNA]</scope>
    <source>
        <strain evidence="6 7">SPU_B003</strain>
    </source>
</reference>
<name>A0A1W6P2I3_9RHOB</name>
<dbReference type="PANTHER" id="PTHR42788:SF13">
    <property type="entry name" value="ALIPHATIC SULFONATES IMPORT ATP-BINDING PROTEIN SSUB"/>
    <property type="match status" value="1"/>
</dbReference>
<dbReference type="InterPro" id="IPR003593">
    <property type="entry name" value="AAA+_ATPase"/>
</dbReference>
<evidence type="ECO:0000256" key="1">
    <source>
        <dbReference type="ARBA" id="ARBA00005417"/>
    </source>
</evidence>
<feature type="domain" description="ABC transporter" evidence="5">
    <location>
        <begin position="14"/>
        <end position="245"/>
    </location>
</feature>
<keyword evidence="2" id="KW-0813">Transport</keyword>
<keyword evidence="3" id="KW-0547">Nucleotide-binding</keyword>
<dbReference type="InterPro" id="IPR017871">
    <property type="entry name" value="ABC_transporter-like_CS"/>
</dbReference>
<dbReference type="SMART" id="SM00382">
    <property type="entry name" value="AAA"/>
    <property type="match status" value="1"/>
</dbReference>
<keyword evidence="7" id="KW-1185">Reference proteome</keyword>
<evidence type="ECO:0000256" key="3">
    <source>
        <dbReference type="ARBA" id="ARBA00022741"/>
    </source>
</evidence>
<dbReference type="PROSITE" id="PS00211">
    <property type="entry name" value="ABC_TRANSPORTER_1"/>
    <property type="match status" value="1"/>
</dbReference>
<dbReference type="PROSITE" id="PS50893">
    <property type="entry name" value="ABC_TRANSPORTER_2"/>
    <property type="match status" value="1"/>
</dbReference>
<dbReference type="InterPro" id="IPR003439">
    <property type="entry name" value="ABC_transporter-like_ATP-bd"/>
</dbReference>
<dbReference type="RefSeq" id="WP_157115687.1">
    <property type="nucleotide sequence ID" value="NZ_CP019937.1"/>
</dbReference>
<dbReference type="GO" id="GO:0016887">
    <property type="term" value="F:ATP hydrolysis activity"/>
    <property type="evidence" value="ECO:0007669"/>
    <property type="project" value="InterPro"/>
</dbReference>
<dbReference type="STRING" id="92947.BVG79_02261"/>
<comment type="similarity">
    <text evidence="1">Belongs to the ABC transporter superfamily.</text>
</comment>
<organism evidence="6 7">
    <name type="scientific">Ketogulonicigenium robustum</name>
    <dbReference type="NCBI Taxonomy" id="92947"/>
    <lineage>
        <taxon>Bacteria</taxon>
        <taxon>Pseudomonadati</taxon>
        <taxon>Pseudomonadota</taxon>
        <taxon>Alphaproteobacteria</taxon>
        <taxon>Rhodobacterales</taxon>
        <taxon>Roseobacteraceae</taxon>
        <taxon>Ketogulonicigenium</taxon>
    </lineage>
</organism>
<dbReference type="CDD" id="cd03293">
    <property type="entry name" value="ABC_NrtD_SsuB_transporters"/>
    <property type="match status" value="1"/>
</dbReference>
<dbReference type="GO" id="GO:0005524">
    <property type="term" value="F:ATP binding"/>
    <property type="evidence" value="ECO:0007669"/>
    <property type="project" value="UniProtKB-KW"/>
</dbReference>
<dbReference type="PANTHER" id="PTHR42788">
    <property type="entry name" value="TAURINE IMPORT ATP-BINDING PROTEIN-RELATED"/>
    <property type="match status" value="1"/>
</dbReference>
<evidence type="ECO:0000259" key="5">
    <source>
        <dbReference type="PROSITE" id="PS50893"/>
    </source>
</evidence>
<accession>A0A1W6P2I3</accession>
<dbReference type="Gene3D" id="3.40.50.300">
    <property type="entry name" value="P-loop containing nucleotide triphosphate hydrolases"/>
    <property type="match status" value="1"/>
</dbReference>
<evidence type="ECO:0000313" key="6">
    <source>
        <dbReference type="EMBL" id="ARO15601.1"/>
    </source>
</evidence>
<gene>
    <name evidence="6" type="primary">tauB</name>
    <name evidence="6" type="ORF">BVG79_02261</name>
</gene>
<evidence type="ECO:0000256" key="4">
    <source>
        <dbReference type="ARBA" id="ARBA00022840"/>
    </source>
</evidence>
<dbReference type="EMBL" id="CP019937">
    <property type="protein sequence ID" value="ARO15601.1"/>
    <property type="molecule type" value="Genomic_DNA"/>
</dbReference>
<dbReference type="KEGG" id="kro:BVG79_02261"/>
<proteinExistence type="inferred from homology"/>
<evidence type="ECO:0000256" key="2">
    <source>
        <dbReference type="ARBA" id="ARBA00022448"/>
    </source>
</evidence>
<sequence length="278" mass="30596">MNRPVTTQSSSTGLVMENVSKTFLRPDGAETFALRDVNLQLADQQFVALVGPSGCGKTTMLRMANGLLQPDGGRVLLNNAPPVPGPDAGFVFQSFRLIPWETVLSNITFALMDMGLTKAERNDRAMHYLELVGLARVAGNYPAQLSGGMRQRVALARALAVEPKILLMDEPFASLDAQTRELMQIELLSLWERRRALVMFVTHSVDEAVTLADRVVVMGAGRVLETVDIDLPRPRAGEALRADPRYIELRTYLWARIRELVLSDPASEFHGRAAGQVA</sequence>
<keyword evidence="4 6" id="KW-0067">ATP-binding</keyword>
<protein>
    <submittedName>
        <fullName evidence="6">NitT/TauT family transport system ATP-binding protein</fullName>
    </submittedName>
</protein>
<dbReference type="InterPro" id="IPR050166">
    <property type="entry name" value="ABC_transporter_ATP-bind"/>
</dbReference>
<dbReference type="SUPFAM" id="SSF52540">
    <property type="entry name" value="P-loop containing nucleoside triphosphate hydrolases"/>
    <property type="match status" value="1"/>
</dbReference>
<dbReference type="InterPro" id="IPR027417">
    <property type="entry name" value="P-loop_NTPase"/>
</dbReference>
<evidence type="ECO:0000313" key="7">
    <source>
        <dbReference type="Proteomes" id="UP000242447"/>
    </source>
</evidence>